<evidence type="ECO:0000256" key="1">
    <source>
        <dbReference type="SAM" id="Phobius"/>
    </source>
</evidence>
<gene>
    <name evidence="2" type="ORF">CRM92_01275</name>
</gene>
<dbReference type="Proteomes" id="UP000219947">
    <property type="component" value="Unassembled WGS sequence"/>
</dbReference>
<proteinExistence type="predicted"/>
<name>A0A2A8D737_9MICC</name>
<sequence>MRPKPLIATRTVTGVSPCQCIEFDGLEPLFMGLMREPLEFFVSRWLRVRRCCYNRTLVYVRLGVFLSGIFVIYITKLTKNSLFSVVLR</sequence>
<protein>
    <submittedName>
        <fullName evidence="2">Uncharacterized protein</fullName>
    </submittedName>
</protein>
<feature type="transmembrane region" description="Helical" evidence="1">
    <location>
        <begin position="56"/>
        <end position="75"/>
    </location>
</feature>
<keyword evidence="1" id="KW-1133">Transmembrane helix</keyword>
<reference evidence="2" key="1">
    <citation type="submission" date="2017-10" db="EMBL/GenBank/DDBJ databases">
        <title>Kefir isolates.</title>
        <authorList>
            <person name="Kim Y."/>
            <person name="Blasche S."/>
        </authorList>
    </citation>
    <scope>NUCLEOTIDE SEQUENCE [LARGE SCALE GENOMIC DNA]</scope>
    <source>
        <strain evidence="2">OG2-2</strain>
    </source>
</reference>
<evidence type="ECO:0000313" key="2">
    <source>
        <dbReference type="EMBL" id="PEN16700.1"/>
    </source>
</evidence>
<evidence type="ECO:0000313" key="3">
    <source>
        <dbReference type="Proteomes" id="UP000219947"/>
    </source>
</evidence>
<keyword evidence="1" id="KW-0812">Transmembrane</keyword>
<organism evidence="2 3">
    <name type="scientific">Rothia dentocariosa</name>
    <dbReference type="NCBI Taxonomy" id="2047"/>
    <lineage>
        <taxon>Bacteria</taxon>
        <taxon>Bacillati</taxon>
        <taxon>Actinomycetota</taxon>
        <taxon>Actinomycetes</taxon>
        <taxon>Micrococcales</taxon>
        <taxon>Micrococcaceae</taxon>
        <taxon>Rothia</taxon>
    </lineage>
</organism>
<accession>A0A2A8D737</accession>
<comment type="caution">
    <text evidence="2">The sequence shown here is derived from an EMBL/GenBank/DDBJ whole genome shotgun (WGS) entry which is preliminary data.</text>
</comment>
<dbReference type="EMBL" id="PDEV01000001">
    <property type="protein sequence ID" value="PEN16700.1"/>
    <property type="molecule type" value="Genomic_DNA"/>
</dbReference>
<dbReference type="AlphaFoldDB" id="A0A2A8D737"/>
<keyword evidence="1" id="KW-0472">Membrane</keyword>
<keyword evidence="3" id="KW-1185">Reference proteome</keyword>